<keyword evidence="7" id="KW-1185">Reference proteome</keyword>
<dbReference type="RefSeq" id="WP_319166548.1">
    <property type="nucleotide sequence ID" value="NZ_JARAWP010000010.1"/>
</dbReference>
<dbReference type="Proteomes" id="UP001272987">
    <property type="component" value="Unassembled WGS sequence"/>
</dbReference>
<keyword evidence="2" id="KW-0229">DNA integration</keyword>
<protein>
    <submittedName>
        <fullName evidence="6">Tyrosine-type recombinase/integrase</fullName>
    </submittedName>
</protein>
<dbReference type="Gene3D" id="1.10.150.130">
    <property type="match status" value="1"/>
</dbReference>
<name>A0ABU4LWP6_9ACTN</name>
<feature type="domain" description="Tyr recombinase" evidence="5">
    <location>
        <begin position="193"/>
        <end position="423"/>
    </location>
</feature>
<dbReference type="InterPro" id="IPR004107">
    <property type="entry name" value="Integrase_SAM-like_N"/>
</dbReference>
<evidence type="ECO:0000256" key="4">
    <source>
        <dbReference type="ARBA" id="ARBA00023172"/>
    </source>
</evidence>
<dbReference type="PANTHER" id="PTHR30629">
    <property type="entry name" value="PROPHAGE INTEGRASE"/>
    <property type="match status" value="1"/>
</dbReference>
<dbReference type="SUPFAM" id="SSF56349">
    <property type="entry name" value="DNA breaking-rejoining enzymes"/>
    <property type="match status" value="1"/>
</dbReference>
<evidence type="ECO:0000313" key="6">
    <source>
        <dbReference type="EMBL" id="MDX3019926.1"/>
    </source>
</evidence>
<gene>
    <name evidence="6" type="ORF">PV666_18790</name>
</gene>
<dbReference type="InterPro" id="IPR050808">
    <property type="entry name" value="Phage_Integrase"/>
</dbReference>
<keyword evidence="4" id="KW-0233">DNA recombination</keyword>
<comment type="caution">
    <text evidence="6">The sequence shown here is derived from an EMBL/GenBank/DDBJ whole genome shotgun (WGS) entry which is preliminary data.</text>
</comment>
<evidence type="ECO:0000256" key="3">
    <source>
        <dbReference type="ARBA" id="ARBA00023125"/>
    </source>
</evidence>
<dbReference type="PROSITE" id="PS51898">
    <property type="entry name" value="TYR_RECOMBINASE"/>
    <property type="match status" value="1"/>
</dbReference>
<dbReference type="EMBL" id="JARAWP010000010">
    <property type="protein sequence ID" value="MDX3019926.1"/>
    <property type="molecule type" value="Genomic_DNA"/>
</dbReference>
<dbReference type="InterPro" id="IPR010998">
    <property type="entry name" value="Integrase_recombinase_N"/>
</dbReference>
<reference evidence="6 7" key="1">
    <citation type="journal article" date="2023" name="Microb. Genom.">
        <title>Mesoterricola silvestris gen. nov., sp. nov., Mesoterricola sediminis sp. nov., Geothrix oryzae sp. nov., Geothrix edaphica sp. nov., Geothrix rubra sp. nov., and Geothrix limicola sp. nov., six novel members of Acidobacteriota isolated from soils.</title>
        <authorList>
            <person name="Weisberg A.J."/>
            <person name="Pearce E."/>
            <person name="Kramer C.G."/>
            <person name="Chang J.H."/>
            <person name="Clarke C.R."/>
        </authorList>
    </citation>
    <scope>NUCLEOTIDE SEQUENCE [LARGE SCALE GENOMIC DNA]</scope>
    <source>
        <strain evidence="6 7">NB05-1H</strain>
    </source>
</reference>
<proteinExistence type="inferred from homology"/>
<evidence type="ECO:0000256" key="2">
    <source>
        <dbReference type="ARBA" id="ARBA00022908"/>
    </source>
</evidence>
<evidence type="ECO:0000259" key="5">
    <source>
        <dbReference type="PROSITE" id="PS51898"/>
    </source>
</evidence>
<organism evidence="6 7">
    <name type="scientific">Streptomyces acidiscabies</name>
    <dbReference type="NCBI Taxonomy" id="42234"/>
    <lineage>
        <taxon>Bacteria</taxon>
        <taxon>Bacillati</taxon>
        <taxon>Actinomycetota</taxon>
        <taxon>Actinomycetes</taxon>
        <taxon>Kitasatosporales</taxon>
        <taxon>Streptomycetaceae</taxon>
        <taxon>Streptomyces</taxon>
    </lineage>
</organism>
<dbReference type="Pfam" id="PF14659">
    <property type="entry name" value="Phage_int_SAM_3"/>
    <property type="match status" value="1"/>
</dbReference>
<sequence>MPRRATNNPRQLRTKSCGCILCMEEYPTEKYGDRKRRRDCIGSWQARYRDADGNQKAKNFPKAKDANAFLDKVREAVRSGTYLDPKRGEMTLAAWWEEWWPGHMPARPTTRNRKISLWSCHIEPKWGKRKLASIRHAEVQAWMRTEVKGHATQVKVRELFRALMRAAVIDDRIVKNPLDSVTITASAPAKHPEELKPPTEEQYALVREVIPTWYRPLVDFAHETGMRWGEIVGLRACYLDLDAGTAEVRHILVDDKGTIVRQAMPKTVAGYRTVPLTSAAVAAARLMLERLPASTAVTAVGDGLCPEELVFRGPMAGEVRSLKGVKTKMDGVLRGNNFRRRVWIPAIKEVGLARLIKDPETGREEYWPRLHDYRHALASRLHARGVSEKDVQLMLGQERGGRVTWLYTHGSEGAADRVREALEGGGDGRHLRAVS</sequence>
<dbReference type="InterPro" id="IPR013762">
    <property type="entry name" value="Integrase-like_cat_sf"/>
</dbReference>
<dbReference type="InterPro" id="IPR002104">
    <property type="entry name" value="Integrase_catalytic"/>
</dbReference>
<dbReference type="InterPro" id="IPR011010">
    <property type="entry name" value="DNA_brk_join_enz"/>
</dbReference>
<accession>A0ABU4LWP6</accession>
<dbReference type="PANTHER" id="PTHR30629:SF2">
    <property type="entry name" value="PROPHAGE INTEGRASE INTS-RELATED"/>
    <property type="match status" value="1"/>
</dbReference>
<evidence type="ECO:0000256" key="1">
    <source>
        <dbReference type="ARBA" id="ARBA00008857"/>
    </source>
</evidence>
<evidence type="ECO:0000313" key="7">
    <source>
        <dbReference type="Proteomes" id="UP001272987"/>
    </source>
</evidence>
<comment type="similarity">
    <text evidence="1">Belongs to the 'phage' integrase family.</text>
</comment>
<keyword evidence="3" id="KW-0238">DNA-binding</keyword>
<dbReference type="Gene3D" id="1.10.443.10">
    <property type="entry name" value="Intergrase catalytic core"/>
    <property type="match status" value="1"/>
</dbReference>